<name>A0A1G9H275_9ACTN</name>
<dbReference type="InterPro" id="IPR018110">
    <property type="entry name" value="Mandel_Rmase/mucon_lact_enz_CS"/>
</dbReference>
<gene>
    <name evidence="3" type="ORF">SAMN04488242_0033</name>
</gene>
<protein>
    <submittedName>
        <fullName evidence="3">Galactonate dehydratase</fullName>
    </submittedName>
</protein>
<dbReference type="Gene3D" id="3.20.20.120">
    <property type="entry name" value="Enolase-like C-terminal domain"/>
    <property type="match status" value="1"/>
</dbReference>
<dbReference type="SUPFAM" id="SSF54826">
    <property type="entry name" value="Enolase N-terminal domain-like"/>
    <property type="match status" value="1"/>
</dbReference>
<dbReference type="InterPro" id="IPR036849">
    <property type="entry name" value="Enolase-like_C_sf"/>
</dbReference>
<dbReference type="Pfam" id="PF13378">
    <property type="entry name" value="MR_MLE_C"/>
    <property type="match status" value="1"/>
</dbReference>
<evidence type="ECO:0000313" key="3">
    <source>
        <dbReference type="EMBL" id="SDL07058.1"/>
    </source>
</evidence>
<proteinExistence type="predicted"/>
<dbReference type="EMBL" id="FNGP01000001">
    <property type="protein sequence ID" value="SDL07058.1"/>
    <property type="molecule type" value="Genomic_DNA"/>
</dbReference>
<dbReference type="InterPro" id="IPR013342">
    <property type="entry name" value="Mandelate_racemase_C"/>
</dbReference>
<reference evidence="3 4" key="1">
    <citation type="submission" date="2016-10" db="EMBL/GenBank/DDBJ databases">
        <authorList>
            <person name="de Groot N.N."/>
        </authorList>
    </citation>
    <scope>NUCLEOTIDE SEQUENCE [LARGE SCALE GENOMIC DNA]</scope>
    <source>
        <strain evidence="3 4">CGMCC 1.9159</strain>
    </source>
</reference>
<dbReference type="InterPro" id="IPR034593">
    <property type="entry name" value="DgoD-like"/>
</dbReference>
<dbReference type="InterPro" id="IPR029065">
    <property type="entry name" value="Enolase_C-like"/>
</dbReference>
<dbReference type="InterPro" id="IPR013341">
    <property type="entry name" value="Mandelate_racemase_N_dom"/>
</dbReference>
<dbReference type="InterPro" id="IPR029017">
    <property type="entry name" value="Enolase-like_N"/>
</dbReference>
<dbReference type="Pfam" id="PF02746">
    <property type="entry name" value="MR_MLE_N"/>
    <property type="match status" value="1"/>
</dbReference>
<dbReference type="STRING" id="686624.SAMN04488242_0033"/>
<dbReference type="AlphaFoldDB" id="A0A1G9H275"/>
<dbReference type="PANTHER" id="PTHR48080:SF2">
    <property type="entry name" value="D-GALACTONATE DEHYDRATASE"/>
    <property type="match status" value="1"/>
</dbReference>
<dbReference type="PROSITE" id="PS00909">
    <property type="entry name" value="MR_MLE_2"/>
    <property type="match status" value="1"/>
</dbReference>
<evidence type="ECO:0000256" key="1">
    <source>
        <dbReference type="ARBA" id="ARBA00023239"/>
    </source>
</evidence>
<keyword evidence="1" id="KW-0456">Lyase</keyword>
<dbReference type="SUPFAM" id="SSF51604">
    <property type="entry name" value="Enolase C-terminal domain-like"/>
    <property type="match status" value="1"/>
</dbReference>
<dbReference type="GO" id="GO:0009063">
    <property type="term" value="P:amino acid catabolic process"/>
    <property type="evidence" value="ECO:0007669"/>
    <property type="project" value="InterPro"/>
</dbReference>
<evidence type="ECO:0000313" key="4">
    <source>
        <dbReference type="Proteomes" id="UP000199475"/>
    </source>
</evidence>
<dbReference type="Gene3D" id="3.30.390.10">
    <property type="entry name" value="Enolase-like, N-terminal domain"/>
    <property type="match status" value="1"/>
</dbReference>
<dbReference type="PANTHER" id="PTHR48080">
    <property type="entry name" value="D-GALACTONATE DEHYDRATASE-RELATED"/>
    <property type="match status" value="1"/>
</dbReference>
<organism evidence="3 4">
    <name type="scientific">Tessaracoccus oleiagri</name>
    <dbReference type="NCBI Taxonomy" id="686624"/>
    <lineage>
        <taxon>Bacteria</taxon>
        <taxon>Bacillati</taxon>
        <taxon>Actinomycetota</taxon>
        <taxon>Actinomycetes</taxon>
        <taxon>Propionibacteriales</taxon>
        <taxon>Propionibacteriaceae</taxon>
        <taxon>Tessaracoccus</taxon>
    </lineage>
</organism>
<dbReference type="SMART" id="SM00922">
    <property type="entry name" value="MR_MLE"/>
    <property type="match status" value="1"/>
</dbReference>
<dbReference type="NCBIfam" id="NF010624">
    <property type="entry name" value="PRK14017.1"/>
    <property type="match status" value="1"/>
</dbReference>
<evidence type="ECO:0000259" key="2">
    <source>
        <dbReference type="SMART" id="SM00922"/>
    </source>
</evidence>
<sequence length="380" mass="41290">MIARVETFLVAPRWLLVRIETTDGVVGWGEATCEGRSDTVATAVNEMAELLIGKPADRIEDHWQVLTKGSFYRGGSILSSAVAGIDMALWDILGKRTGRPIHELLGGAVRDRIRVYCWVGGDDPADVAEQVGARLEQGFTAVKMNASGAMTPLASPRELDGVLERVATAKEVLGDERDVAVDFHGRVSYPNALRLAHLLEPLRPMFIEEPLVPEDSPLITRIVNNTSVPIATGERLFERREFLPVLQGGVGIVQPDLAHAGGITEVRKIASLAEAFGALLAPHCPLGPIALAACLQVGFCTINHAIQEGSFGIHYNQGADVLDYLVDTSVFDIHDGHINRLTGPGLGIEIDEQAVRAAALDWKPWRGPIWRHRDGSFAEW</sequence>
<dbReference type="SFLD" id="SFLDS00001">
    <property type="entry name" value="Enolase"/>
    <property type="match status" value="1"/>
</dbReference>
<dbReference type="PROSITE" id="PS00908">
    <property type="entry name" value="MR_MLE_1"/>
    <property type="match status" value="1"/>
</dbReference>
<keyword evidence="4" id="KW-1185">Reference proteome</keyword>
<dbReference type="Proteomes" id="UP000199475">
    <property type="component" value="Unassembled WGS sequence"/>
</dbReference>
<accession>A0A1G9H275</accession>
<dbReference type="RefSeq" id="WP_245701414.1">
    <property type="nucleotide sequence ID" value="NZ_FNGP01000001.1"/>
</dbReference>
<feature type="domain" description="Mandelate racemase/muconate lactonizing enzyme C-terminal" evidence="2">
    <location>
        <begin position="124"/>
        <end position="229"/>
    </location>
</feature>
<dbReference type="SFLD" id="SFLDG00179">
    <property type="entry name" value="mandelate_racemase"/>
    <property type="match status" value="1"/>
</dbReference>
<dbReference type="GO" id="GO:0016829">
    <property type="term" value="F:lyase activity"/>
    <property type="evidence" value="ECO:0007669"/>
    <property type="project" value="UniProtKB-KW"/>
</dbReference>